<keyword evidence="1" id="KW-0472">Membrane</keyword>
<dbReference type="GO" id="GO:0016787">
    <property type="term" value="F:hydrolase activity"/>
    <property type="evidence" value="ECO:0007669"/>
    <property type="project" value="InterPro"/>
</dbReference>
<accession>A0A9P9EK86</accession>
<proteinExistence type="predicted"/>
<keyword evidence="1" id="KW-0812">Transmembrane</keyword>
<dbReference type="Gene3D" id="3.60.21.10">
    <property type="match status" value="1"/>
</dbReference>
<comment type="caution">
    <text evidence="3">The sequence shown here is derived from an EMBL/GenBank/DDBJ whole genome shotgun (WGS) entry which is preliminary data.</text>
</comment>
<dbReference type="PANTHER" id="PTHR12905:SF18">
    <property type="entry name" value="ESTER HYDROLASE, PUTATIVE (AFU_ORTHOLOGUE AFUA_4G03130)-RELATED"/>
    <property type="match status" value="1"/>
</dbReference>
<dbReference type="InterPro" id="IPR051693">
    <property type="entry name" value="UPF0046_metallophosphoest"/>
</dbReference>
<evidence type="ECO:0000313" key="4">
    <source>
        <dbReference type="Proteomes" id="UP000738349"/>
    </source>
</evidence>
<feature type="transmembrane region" description="Helical" evidence="1">
    <location>
        <begin position="267"/>
        <end position="289"/>
    </location>
</feature>
<evidence type="ECO:0000256" key="1">
    <source>
        <dbReference type="SAM" id="Phobius"/>
    </source>
</evidence>
<sequence>MFSTLNTYGRPEHEVGLFAKVACVLYHSIRKVQEISDEHAPEPVIYRDPYVKIPPQPITLVCISDTLGRQLPSLPKGDILLHAGNISAYGTFEEVQKQLDWIEQQPHEHKVVIAGSRDLILDEIFSGQNKDDLNWGNIRHVNGYETSIDLLERGRKICIYGASHTPRSDDPEKQQNRAFQYGNDPNQMEDVFWYNYICADTDVVLVHGPPKTHVDGGGKGCERLLAELRRVKPKAVVCGHVHEGRGEETLRWDGPQNWFEGIALGELNPWLCAVKMLWFLLVLVVKLLLGMEPKRDTRKTTRIVNASIACGRRNVEKRDAIVVVI</sequence>
<evidence type="ECO:0000313" key="3">
    <source>
        <dbReference type="EMBL" id="KAH7141024.1"/>
    </source>
</evidence>
<feature type="domain" description="Calcineurin-like phosphoesterase" evidence="2">
    <location>
        <begin position="69"/>
        <end position="243"/>
    </location>
</feature>
<dbReference type="EMBL" id="JAGMUV010000011">
    <property type="protein sequence ID" value="KAH7141024.1"/>
    <property type="molecule type" value="Genomic_DNA"/>
</dbReference>
<dbReference type="AlphaFoldDB" id="A0A9P9EK86"/>
<dbReference type="Proteomes" id="UP000738349">
    <property type="component" value="Unassembled WGS sequence"/>
</dbReference>
<reference evidence="3" key="1">
    <citation type="journal article" date="2021" name="Nat. Commun.">
        <title>Genetic determinants of endophytism in the Arabidopsis root mycobiome.</title>
        <authorList>
            <person name="Mesny F."/>
            <person name="Miyauchi S."/>
            <person name="Thiergart T."/>
            <person name="Pickel B."/>
            <person name="Atanasova L."/>
            <person name="Karlsson M."/>
            <person name="Huettel B."/>
            <person name="Barry K.W."/>
            <person name="Haridas S."/>
            <person name="Chen C."/>
            <person name="Bauer D."/>
            <person name="Andreopoulos W."/>
            <person name="Pangilinan J."/>
            <person name="LaButti K."/>
            <person name="Riley R."/>
            <person name="Lipzen A."/>
            <person name="Clum A."/>
            <person name="Drula E."/>
            <person name="Henrissat B."/>
            <person name="Kohler A."/>
            <person name="Grigoriev I.V."/>
            <person name="Martin F.M."/>
            <person name="Hacquard S."/>
        </authorList>
    </citation>
    <scope>NUCLEOTIDE SEQUENCE</scope>
    <source>
        <strain evidence="3">MPI-CAGE-AT-0147</strain>
    </source>
</reference>
<dbReference type="SUPFAM" id="SSF56300">
    <property type="entry name" value="Metallo-dependent phosphatases"/>
    <property type="match status" value="1"/>
</dbReference>
<protein>
    <submittedName>
        <fullName evidence="3">Metallophosphoesterase domain-containing protein</fullName>
    </submittedName>
</protein>
<evidence type="ECO:0000259" key="2">
    <source>
        <dbReference type="Pfam" id="PF00149"/>
    </source>
</evidence>
<keyword evidence="4" id="KW-1185">Reference proteome</keyword>
<organism evidence="3 4">
    <name type="scientific">Dactylonectria macrodidyma</name>
    <dbReference type="NCBI Taxonomy" id="307937"/>
    <lineage>
        <taxon>Eukaryota</taxon>
        <taxon>Fungi</taxon>
        <taxon>Dikarya</taxon>
        <taxon>Ascomycota</taxon>
        <taxon>Pezizomycotina</taxon>
        <taxon>Sordariomycetes</taxon>
        <taxon>Hypocreomycetidae</taxon>
        <taxon>Hypocreales</taxon>
        <taxon>Nectriaceae</taxon>
        <taxon>Dactylonectria</taxon>
    </lineage>
</organism>
<dbReference type="InterPro" id="IPR004843">
    <property type="entry name" value="Calcineurin-like_PHP"/>
</dbReference>
<keyword evidence="1" id="KW-1133">Transmembrane helix</keyword>
<dbReference type="OrthoDB" id="630188at2759"/>
<name>A0A9P9EK86_9HYPO</name>
<dbReference type="PANTHER" id="PTHR12905">
    <property type="entry name" value="METALLOPHOSPHOESTERASE"/>
    <property type="match status" value="1"/>
</dbReference>
<dbReference type="InterPro" id="IPR029052">
    <property type="entry name" value="Metallo-depent_PP-like"/>
</dbReference>
<dbReference type="CDD" id="cd07379">
    <property type="entry name" value="MPP_239FB"/>
    <property type="match status" value="1"/>
</dbReference>
<gene>
    <name evidence="3" type="ORF">EDB81DRAFT_692619</name>
</gene>
<dbReference type="Pfam" id="PF00149">
    <property type="entry name" value="Metallophos"/>
    <property type="match status" value="1"/>
</dbReference>